<dbReference type="EMBL" id="UINC01116764">
    <property type="protein sequence ID" value="SVC88733.1"/>
    <property type="molecule type" value="Genomic_DNA"/>
</dbReference>
<organism evidence="1">
    <name type="scientific">marine metagenome</name>
    <dbReference type="NCBI Taxonomy" id="408172"/>
    <lineage>
        <taxon>unclassified sequences</taxon>
        <taxon>metagenomes</taxon>
        <taxon>ecological metagenomes</taxon>
    </lineage>
</organism>
<feature type="non-terminal residue" evidence="1">
    <location>
        <position position="1"/>
    </location>
</feature>
<name>A0A382QTB7_9ZZZZ</name>
<gene>
    <name evidence="1" type="ORF">METZ01_LOCUS341587</name>
</gene>
<reference evidence="1" key="1">
    <citation type="submission" date="2018-05" db="EMBL/GenBank/DDBJ databases">
        <authorList>
            <person name="Lanie J.A."/>
            <person name="Ng W.-L."/>
            <person name="Kazmierczak K.M."/>
            <person name="Andrzejewski T.M."/>
            <person name="Davidsen T.M."/>
            <person name="Wayne K.J."/>
            <person name="Tettelin H."/>
            <person name="Glass J.I."/>
            <person name="Rusch D."/>
            <person name="Podicherti R."/>
            <person name="Tsui H.-C.T."/>
            <person name="Winkler M.E."/>
        </authorList>
    </citation>
    <scope>NUCLEOTIDE SEQUENCE</scope>
</reference>
<sequence length="62" mass="6827">KSVEVTGCCSKNVKPKDIENECVRMAKDGYRLVLAYEAQVGCCCCAQKASVLFFEKSESETV</sequence>
<proteinExistence type="predicted"/>
<evidence type="ECO:0000313" key="1">
    <source>
        <dbReference type="EMBL" id="SVC88733.1"/>
    </source>
</evidence>
<protein>
    <submittedName>
        <fullName evidence="1">Uncharacterized protein</fullName>
    </submittedName>
</protein>
<dbReference type="AlphaFoldDB" id="A0A382QTB7"/>
<accession>A0A382QTB7</accession>